<keyword evidence="1" id="KW-1133">Transmembrane helix</keyword>
<dbReference type="AlphaFoldDB" id="A0A4U5P160"/>
<name>A0A4U5P160_STECR</name>
<keyword evidence="1" id="KW-0472">Membrane</keyword>
<evidence type="ECO:0000313" key="3">
    <source>
        <dbReference type="Proteomes" id="UP000298663"/>
    </source>
</evidence>
<organism evidence="2 3">
    <name type="scientific">Steinernema carpocapsae</name>
    <name type="common">Entomopathogenic nematode</name>
    <dbReference type="NCBI Taxonomy" id="34508"/>
    <lineage>
        <taxon>Eukaryota</taxon>
        <taxon>Metazoa</taxon>
        <taxon>Ecdysozoa</taxon>
        <taxon>Nematoda</taxon>
        <taxon>Chromadorea</taxon>
        <taxon>Rhabditida</taxon>
        <taxon>Tylenchina</taxon>
        <taxon>Panagrolaimomorpha</taxon>
        <taxon>Strongyloidoidea</taxon>
        <taxon>Steinernematidae</taxon>
        <taxon>Steinernema</taxon>
    </lineage>
</organism>
<keyword evidence="1" id="KW-0812">Transmembrane</keyword>
<gene>
    <name evidence="2" type="ORF">L596_013551</name>
</gene>
<dbReference type="EMBL" id="AZBU02000003">
    <property type="protein sequence ID" value="TKR89451.1"/>
    <property type="molecule type" value="Genomic_DNA"/>
</dbReference>
<comment type="caution">
    <text evidence="2">The sequence shown here is derived from an EMBL/GenBank/DDBJ whole genome shotgun (WGS) entry which is preliminary data.</text>
</comment>
<evidence type="ECO:0000313" key="2">
    <source>
        <dbReference type="EMBL" id="TKR89451.1"/>
    </source>
</evidence>
<accession>A0A4U5P160</accession>
<dbReference type="Proteomes" id="UP000298663">
    <property type="component" value="Unassembled WGS sequence"/>
</dbReference>
<proteinExistence type="predicted"/>
<evidence type="ECO:0000256" key="1">
    <source>
        <dbReference type="SAM" id="Phobius"/>
    </source>
</evidence>
<keyword evidence="3" id="KW-1185">Reference proteome</keyword>
<feature type="transmembrane region" description="Helical" evidence="1">
    <location>
        <begin position="6"/>
        <end position="23"/>
    </location>
</feature>
<protein>
    <submittedName>
        <fullName evidence="2">Uncharacterized protein</fullName>
    </submittedName>
</protein>
<reference evidence="2 3" key="2">
    <citation type="journal article" date="2019" name="G3 (Bethesda)">
        <title>Hybrid Assembly of the Genome of the Entomopathogenic Nematode Steinernema carpocapsae Identifies the X-Chromosome.</title>
        <authorList>
            <person name="Serra L."/>
            <person name="Macchietto M."/>
            <person name="Macias-Munoz A."/>
            <person name="McGill C.J."/>
            <person name="Rodriguez I.M."/>
            <person name="Rodriguez B."/>
            <person name="Murad R."/>
            <person name="Mortazavi A."/>
        </authorList>
    </citation>
    <scope>NUCLEOTIDE SEQUENCE [LARGE SCALE GENOMIC DNA]</scope>
    <source>
        <strain evidence="2 3">ALL</strain>
    </source>
</reference>
<sequence length="245" mass="28108">MAYDIGLITMLIVGKCITYTIWVKRLRRELQFRMFAVSGANYSVGQWVQCVISEGAYGGDFRIQTFRKTKMVQEECIVTQDGGVEITTDVRFPVATGCAHSEFFGHVRMRPGVDWPSEGTHKCVIVRTPIDTNMPIPYHTNWMGMSSRRQISTIWNPSSAAPLPRFRTTTRPRRSVVFVDEASDASLWTRDDLGRGHIFVTTKYSAGDRDLLRRGQWISCRFKPYEGPLREVDFEVTSFEECRED</sequence>
<reference evidence="2 3" key="1">
    <citation type="journal article" date="2015" name="Genome Biol.">
        <title>Comparative genomics of Steinernema reveals deeply conserved gene regulatory networks.</title>
        <authorList>
            <person name="Dillman A.R."/>
            <person name="Macchietto M."/>
            <person name="Porter C.F."/>
            <person name="Rogers A."/>
            <person name="Williams B."/>
            <person name="Antoshechkin I."/>
            <person name="Lee M.M."/>
            <person name="Goodwin Z."/>
            <person name="Lu X."/>
            <person name="Lewis E.E."/>
            <person name="Goodrich-Blair H."/>
            <person name="Stock S.P."/>
            <person name="Adams B.J."/>
            <person name="Sternberg P.W."/>
            <person name="Mortazavi A."/>
        </authorList>
    </citation>
    <scope>NUCLEOTIDE SEQUENCE [LARGE SCALE GENOMIC DNA]</scope>
    <source>
        <strain evidence="2 3">ALL</strain>
    </source>
</reference>